<evidence type="ECO:0000256" key="6">
    <source>
        <dbReference type="ARBA" id="ARBA00022842"/>
    </source>
</evidence>
<dbReference type="PANTHER" id="PTHR43522">
    <property type="entry name" value="TRANSKETOLASE"/>
    <property type="match status" value="1"/>
</dbReference>
<evidence type="ECO:0000256" key="5">
    <source>
        <dbReference type="ARBA" id="ARBA00022723"/>
    </source>
</evidence>
<dbReference type="PROSITE" id="PS00801">
    <property type="entry name" value="TRANSKETOLASE_1"/>
    <property type="match status" value="1"/>
</dbReference>
<keyword evidence="13" id="KW-1185">Reference proteome</keyword>
<dbReference type="SMART" id="SM00861">
    <property type="entry name" value="Transket_pyr"/>
    <property type="match status" value="1"/>
</dbReference>
<dbReference type="EMBL" id="JBHSJO010000001">
    <property type="protein sequence ID" value="MFC5018585.1"/>
    <property type="molecule type" value="Genomic_DNA"/>
</dbReference>
<dbReference type="PANTHER" id="PTHR43522:SF2">
    <property type="entry name" value="TRANSKETOLASE 1-RELATED"/>
    <property type="match status" value="1"/>
</dbReference>
<comment type="cofactor">
    <cofactor evidence="10">
        <name>Mg(2+)</name>
        <dbReference type="ChEBI" id="CHEBI:18420"/>
    </cofactor>
    <cofactor evidence="10">
        <name>Ca(2+)</name>
        <dbReference type="ChEBI" id="CHEBI:29108"/>
    </cofactor>
    <cofactor evidence="10">
        <name>Mn(2+)</name>
        <dbReference type="ChEBI" id="CHEBI:29035"/>
    </cofactor>
    <cofactor evidence="10">
        <name>Co(2+)</name>
        <dbReference type="ChEBI" id="CHEBI:48828"/>
    </cofactor>
    <text evidence="10">Binds 1 Mg(2+) ion per subunit. Can also utilize other divalent metal cations, such as Ca(2+), Mn(2+) and Co(2+).</text>
</comment>
<dbReference type="Pfam" id="PF02779">
    <property type="entry name" value="Transket_pyr"/>
    <property type="match status" value="1"/>
</dbReference>
<keyword evidence="6 10" id="KW-0460">Magnesium</keyword>
<dbReference type="GO" id="GO:0004802">
    <property type="term" value="F:transketolase activity"/>
    <property type="evidence" value="ECO:0007669"/>
    <property type="project" value="UniProtKB-EC"/>
</dbReference>
<comment type="catalytic activity">
    <reaction evidence="8 10">
        <text>D-sedoheptulose 7-phosphate + D-glyceraldehyde 3-phosphate = aldehydo-D-ribose 5-phosphate + D-xylulose 5-phosphate</text>
        <dbReference type="Rhea" id="RHEA:10508"/>
        <dbReference type="ChEBI" id="CHEBI:57483"/>
        <dbReference type="ChEBI" id="CHEBI:57737"/>
        <dbReference type="ChEBI" id="CHEBI:58273"/>
        <dbReference type="ChEBI" id="CHEBI:59776"/>
        <dbReference type="EC" id="2.2.1.1"/>
    </reaction>
</comment>
<dbReference type="InterPro" id="IPR005474">
    <property type="entry name" value="Transketolase_N"/>
</dbReference>
<sequence length="695" mass="75055">MSTKPTTTDLEWTELDQRAVDTARVLAADAVQKVGNGHPGTAMSLAPAAYTLFQKVMRHDPADANWVGRDRFVLSAGHSSLTLYTQLYLAGFGLELADLESFRTWGSKTPGHPEYGHTTGVETTTGPLGQGVANAVGMAMAARYERGLFDPEAAEGTSPFDHFVYCVAGDGCLQEGISAEASSMAGHQKLGNLVLLWDDNHISIEGDTETAVSEDTCKRYEAYGWHVQRVAPKPDGDLDPNAIYDAIEEAKKVTDRPSFIAMRSIIAWPAPHAQNTEAAHGSALGDDEVAATKRVLGFDPEKTFEVSDEVIGHTRKALEKGRAARAVWEKSFQQWRDNNPERAAEYERVAKGELPKGWEEKIPVFETDKGLATRAASGKVLQALGAVVPELWGGSADLAGSNNTTIDKTSSFLPAGNPLPEADPYGRTIHFGIREHAMAAEMNGIALHGNTRIYGGTFLVFSDYMRNAVRLSALMHLPVTYVWTHDSIGLGEDGPTHQPVEHLASLRAIPGLNVVRPADANETAIAWREILRRWTKEFGKGQPHGLALTRQGVPTYAPNDDAAKGGYVLFEADGGDAEVVLIATGSEVHVAVGAREQLQADGVPTRVVSMPSVEWFEQQDQGYRDSVLPPSVKARVAVEAGIGLTWHKYVGDAGRIVSLEHFGASADAKVLFREFGFTAENVAAAARESLAAARR</sequence>
<dbReference type="SUPFAM" id="SSF52518">
    <property type="entry name" value="Thiamin diphosphate-binding fold (THDP-binding)"/>
    <property type="match status" value="2"/>
</dbReference>
<evidence type="ECO:0000313" key="13">
    <source>
        <dbReference type="Proteomes" id="UP001595855"/>
    </source>
</evidence>
<evidence type="ECO:0000256" key="9">
    <source>
        <dbReference type="NCBIfam" id="TIGR00232"/>
    </source>
</evidence>
<evidence type="ECO:0000256" key="2">
    <source>
        <dbReference type="ARBA" id="ARBA00011738"/>
    </source>
</evidence>
<comment type="subunit">
    <text evidence="2 10">Homodimer.</text>
</comment>
<comment type="function">
    <text evidence="10">Catalyzes the transfer of a two-carbon ketol group from a ketose donor to an aldose acceptor, via a covalent intermediate with the cofactor thiamine pyrophosphate.</text>
</comment>
<dbReference type="InterPro" id="IPR005478">
    <property type="entry name" value="Transketolase_bac-like"/>
</dbReference>
<proteinExistence type="inferred from homology"/>
<dbReference type="InterPro" id="IPR005475">
    <property type="entry name" value="Transketolase-like_Pyr-bd"/>
</dbReference>
<keyword evidence="7 10" id="KW-0786">Thiamine pyrophosphate</keyword>
<dbReference type="SUPFAM" id="SSF52922">
    <property type="entry name" value="TK C-terminal domain-like"/>
    <property type="match status" value="1"/>
</dbReference>
<dbReference type="CDD" id="cd02012">
    <property type="entry name" value="TPP_TK"/>
    <property type="match status" value="1"/>
</dbReference>
<evidence type="ECO:0000256" key="4">
    <source>
        <dbReference type="ARBA" id="ARBA00022679"/>
    </source>
</evidence>
<evidence type="ECO:0000256" key="3">
    <source>
        <dbReference type="ARBA" id="ARBA00013152"/>
    </source>
</evidence>
<comment type="caution">
    <text evidence="12">The sequence shown here is derived from an EMBL/GenBank/DDBJ whole genome shotgun (WGS) entry which is preliminary data.</text>
</comment>
<dbReference type="Pfam" id="PF00456">
    <property type="entry name" value="Transketolase_N"/>
    <property type="match status" value="1"/>
</dbReference>
<evidence type="ECO:0000256" key="7">
    <source>
        <dbReference type="ARBA" id="ARBA00023052"/>
    </source>
</evidence>
<dbReference type="InterPro" id="IPR029061">
    <property type="entry name" value="THDP-binding"/>
</dbReference>
<protein>
    <recommendedName>
        <fullName evidence="3 9">Transketolase</fullName>
        <ecNumber evidence="3 9">2.2.1.1</ecNumber>
    </recommendedName>
</protein>
<dbReference type="EC" id="2.2.1.1" evidence="3 9"/>
<keyword evidence="4 10" id="KW-0808">Transferase</keyword>
<dbReference type="Gene3D" id="3.40.50.970">
    <property type="match status" value="2"/>
</dbReference>
<dbReference type="PROSITE" id="PS00802">
    <property type="entry name" value="TRANSKETOLASE_2"/>
    <property type="match status" value="1"/>
</dbReference>
<evidence type="ECO:0000313" key="12">
    <source>
        <dbReference type="EMBL" id="MFC5018585.1"/>
    </source>
</evidence>
<accession>A0ABV9WZ80</accession>
<dbReference type="InterPro" id="IPR049557">
    <property type="entry name" value="Transketolase_CS"/>
</dbReference>
<dbReference type="Proteomes" id="UP001595855">
    <property type="component" value="Unassembled WGS sequence"/>
</dbReference>
<comment type="cofactor">
    <cofactor evidence="10">
        <name>thiamine diphosphate</name>
        <dbReference type="ChEBI" id="CHEBI:58937"/>
    </cofactor>
    <text evidence="10">Binds 1 thiamine pyrophosphate per subunit.</text>
</comment>
<dbReference type="InterPro" id="IPR033247">
    <property type="entry name" value="Transketolase_fam"/>
</dbReference>
<keyword evidence="5 10" id="KW-0479">Metal-binding</keyword>
<dbReference type="CDD" id="cd07033">
    <property type="entry name" value="TPP_PYR_DXS_TK_like"/>
    <property type="match status" value="1"/>
</dbReference>
<evidence type="ECO:0000256" key="8">
    <source>
        <dbReference type="ARBA" id="ARBA00049473"/>
    </source>
</evidence>
<comment type="similarity">
    <text evidence="1 10">Belongs to the transketolase family.</text>
</comment>
<dbReference type="Pfam" id="PF22613">
    <property type="entry name" value="Transketolase_C_1"/>
    <property type="match status" value="1"/>
</dbReference>
<keyword evidence="10" id="KW-0106">Calcium</keyword>
<feature type="domain" description="Transketolase-like pyrimidine-binding" evidence="11">
    <location>
        <begin position="371"/>
        <end position="555"/>
    </location>
</feature>
<evidence type="ECO:0000256" key="1">
    <source>
        <dbReference type="ARBA" id="ARBA00007131"/>
    </source>
</evidence>
<evidence type="ECO:0000259" key="11">
    <source>
        <dbReference type="SMART" id="SM00861"/>
    </source>
</evidence>
<dbReference type="InterPro" id="IPR020826">
    <property type="entry name" value="Transketolase_BS"/>
</dbReference>
<reference evidence="13" key="1">
    <citation type="journal article" date="2019" name="Int. J. Syst. Evol. Microbiol.">
        <title>The Global Catalogue of Microorganisms (GCM) 10K type strain sequencing project: providing services to taxonomists for standard genome sequencing and annotation.</title>
        <authorList>
            <consortium name="The Broad Institute Genomics Platform"/>
            <consortium name="The Broad Institute Genome Sequencing Center for Infectious Disease"/>
            <person name="Wu L."/>
            <person name="Ma J."/>
        </authorList>
    </citation>
    <scope>NUCLEOTIDE SEQUENCE [LARGE SCALE GENOMIC DNA]</scope>
    <source>
        <strain evidence="13">CGMCC 4.1542</strain>
    </source>
</reference>
<name>A0ABV9WZ80_9ACTN</name>
<dbReference type="InterPro" id="IPR009014">
    <property type="entry name" value="Transketo_C/PFOR_II"/>
</dbReference>
<gene>
    <name evidence="12" type="primary">tkt</name>
    <name evidence="12" type="ORF">ACFPRC_27445</name>
</gene>
<dbReference type="InterPro" id="IPR055152">
    <property type="entry name" value="Transketolase-like_C_2"/>
</dbReference>
<evidence type="ECO:0000256" key="10">
    <source>
        <dbReference type="RuleBase" id="RU004996"/>
    </source>
</evidence>
<organism evidence="12 13">
    <name type="scientific">Streptomyces lienomycini</name>
    <dbReference type="NCBI Taxonomy" id="284035"/>
    <lineage>
        <taxon>Bacteria</taxon>
        <taxon>Bacillati</taxon>
        <taxon>Actinomycetota</taxon>
        <taxon>Actinomycetes</taxon>
        <taxon>Kitasatosporales</taxon>
        <taxon>Streptomycetaceae</taxon>
        <taxon>Streptomyces</taxon>
    </lineage>
</organism>
<dbReference type="RefSeq" id="WP_271415290.1">
    <property type="nucleotide sequence ID" value="NZ_BAAATN010000018.1"/>
</dbReference>
<dbReference type="Gene3D" id="3.40.50.920">
    <property type="match status" value="1"/>
</dbReference>
<dbReference type="NCBIfam" id="TIGR00232">
    <property type="entry name" value="tktlase_bact"/>
    <property type="match status" value="1"/>
</dbReference>